<sequence length="521" mass="57969">MDPPTAEKMCQSEKVLDNLSTSLPINPEDLKVEPAELPCSITNEIKQEPEFTITAIPREAESPAPSDNNTTNTHPEPLREHIPEPTREPLIKVKPPSVLQYSVDETPPAIVPPRILKQDVTDFLDRQTEVEGRITPTEPADLSNKRPENVTCVPEIDFIKEENDNVSVYSNSSDPERLEVDMSQATEDHSNSTTQSGTSPPPETGIRDNESESSLWRALSHNGYNPSTPLSGEASQLLRKLITCRRLGMSITPTPPHVLNYTLFQDQQRSLPTQGINLEKSSARRKQSFPTKASVQTEASPMEQERDEEDYIPDFTGNNPWCNLVKGEGKVVTSGGSGMARRVDLSCTNCGTRTTTIWRRNMRGEMVCNACGLYYKLHGVDRPHTMRRDTIHTRRRRPKAADVKDKCKEYSSFPGPIKNYKVTGVTVKEKDNHTADSRVTEDMVNALRRQIQPHLVMALQEHKNSSAPNFPHVQGPPPLSNFLPTGTSPSGSAPEVDSDEDSIADLPLNLVSTQMTEAELH</sequence>
<dbReference type="Pfam" id="PF00320">
    <property type="entry name" value="GATA"/>
    <property type="match status" value="1"/>
</dbReference>
<protein>
    <recommendedName>
        <fullName evidence="10">GATA-type domain-containing protein</fullName>
    </recommendedName>
</protein>
<dbReference type="GO" id="GO:0005634">
    <property type="term" value="C:nucleus"/>
    <property type="evidence" value="ECO:0007669"/>
    <property type="project" value="UniProtKB-SubCell"/>
</dbReference>
<dbReference type="InterPro" id="IPR013088">
    <property type="entry name" value="Znf_NHR/GATA"/>
</dbReference>
<keyword evidence="2" id="KW-0479">Metal-binding</keyword>
<feature type="compositionally biased region" description="Polar residues" evidence="9">
    <location>
        <begin position="482"/>
        <end position="491"/>
    </location>
</feature>
<dbReference type="AlphaFoldDB" id="A0AAV8VPR4"/>
<feature type="region of interest" description="Disordered" evidence="9">
    <location>
        <begin position="184"/>
        <end position="212"/>
    </location>
</feature>
<keyword evidence="12" id="KW-1185">Reference proteome</keyword>
<feature type="compositionally biased region" description="Polar residues" evidence="9">
    <location>
        <begin position="288"/>
        <end position="299"/>
    </location>
</feature>
<dbReference type="PROSITE" id="PS50114">
    <property type="entry name" value="GATA_ZN_FINGER_2"/>
    <property type="match status" value="1"/>
</dbReference>
<dbReference type="PANTHER" id="PTHR10071">
    <property type="entry name" value="TRANSCRIPTION FACTOR GATA FAMILY MEMBER"/>
    <property type="match status" value="1"/>
</dbReference>
<dbReference type="GO" id="GO:0000978">
    <property type="term" value="F:RNA polymerase II cis-regulatory region sequence-specific DNA binding"/>
    <property type="evidence" value="ECO:0007669"/>
    <property type="project" value="TreeGrafter"/>
</dbReference>
<dbReference type="FunFam" id="3.30.50.10:FF:000002">
    <property type="entry name" value="Gata transcription factor gatad"/>
    <property type="match status" value="1"/>
</dbReference>
<accession>A0AAV8VPR4</accession>
<evidence type="ECO:0000313" key="11">
    <source>
        <dbReference type="EMBL" id="KAJ8916129.1"/>
    </source>
</evidence>
<feature type="compositionally biased region" description="Polar residues" evidence="9">
    <location>
        <begin position="65"/>
        <end position="74"/>
    </location>
</feature>
<feature type="domain" description="GATA-type" evidence="10">
    <location>
        <begin position="341"/>
        <end position="394"/>
    </location>
</feature>
<evidence type="ECO:0000256" key="3">
    <source>
        <dbReference type="ARBA" id="ARBA00022771"/>
    </source>
</evidence>
<feature type="region of interest" description="Disordered" evidence="9">
    <location>
        <begin position="281"/>
        <end position="307"/>
    </location>
</feature>
<dbReference type="EMBL" id="JANEYG010000045">
    <property type="protein sequence ID" value="KAJ8916129.1"/>
    <property type="molecule type" value="Genomic_DNA"/>
</dbReference>
<evidence type="ECO:0000256" key="7">
    <source>
        <dbReference type="ARBA" id="ARBA00023242"/>
    </source>
</evidence>
<dbReference type="CDD" id="cd00202">
    <property type="entry name" value="ZnF_GATA"/>
    <property type="match status" value="1"/>
</dbReference>
<dbReference type="InterPro" id="IPR039355">
    <property type="entry name" value="Transcription_factor_GATA"/>
</dbReference>
<evidence type="ECO:0000256" key="4">
    <source>
        <dbReference type="ARBA" id="ARBA00022833"/>
    </source>
</evidence>
<keyword evidence="4" id="KW-0862">Zinc</keyword>
<evidence type="ECO:0000256" key="9">
    <source>
        <dbReference type="SAM" id="MobiDB-lite"/>
    </source>
</evidence>
<organism evidence="11 12">
    <name type="scientific">Exocentrus adspersus</name>
    <dbReference type="NCBI Taxonomy" id="1586481"/>
    <lineage>
        <taxon>Eukaryota</taxon>
        <taxon>Metazoa</taxon>
        <taxon>Ecdysozoa</taxon>
        <taxon>Arthropoda</taxon>
        <taxon>Hexapoda</taxon>
        <taxon>Insecta</taxon>
        <taxon>Pterygota</taxon>
        <taxon>Neoptera</taxon>
        <taxon>Endopterygota</taxon>
        <taxon>Coleoptera</taxon>
        <taxon>Polyphaga</taxon>
        <taxon>Cucujiformia</taxon>
        <taxon>Chrysomeloidea</taxon>
        <taxon>Cerambycidae</taxon>
        <taxon>Lamiinae</taxon>
        <taxon>Acanthocinini</taxon>
        <taxon>Exocentrus</taxon>
    </lineage>
</organism>
<proteinExistence type="predicted"/>
<evidence type="ECO:0000313" key="12">
    <source>
        <dbReference type="Proteomes" id="UP001159042"/>
    </source>
</evidence>
<keyword evidence="6" id="KW-0804">Transcription</keyword>
<evidence type="ECO:0000256" key="5">
    <source>
        <dbReference type="ARBA" id="ARBA00023015"/>
    </source>
</evidence>
<dbReference type="SUPFAM" id="SSF57716">
    <property type="entry name" value="Glucocorticoid receptor-like (DNA-binding domain)"/>
    <property type="match status" value="1"/>
</dbReference>
<evidence type="ECO:0000256" key="8">
    <source>
        <dbReference type="PROSITE-ProRule" id="PRU00094"/>
    </source>
</evidence>
<evidence type="ECO:0000259" key="10">
    <source>
        <dbReference type="PROSITE" id="PS50114"/>
    </source>
</evidence>
<comment type="caution">
    <text evidence="11">The sequence shown here is derived from an EMBL/GenBank/DDBJ whole genome shotgun (WGS) entry which is preliminary data.</text>
</comment>
<dbReference type="GO" id="GO:0045944">
    <property type="term" value="P:positive regulation of transcription by RNA polymerase II"/>
    <property type="evidence" value="ECO:0007669"/>
    <property type="project" value="TreeGrafter"/>
</dbReference>
<keyword evidence="3 8" id="KW-0863">Zinc-finger</keyword>
<dbReference type="Gene3D" id="3.30.50.10">
    <property type="entry name" value="Erythroid Transcription Factor GATA-1, subunit A"/>
    <property type="match status" value="1"/>
</dbReference>
<feature type="region of interest" description="Disordered" evidence="9">
    <location>
        <begin position="465"/>
        <end position="502"/>
    </location>
</feature>
<gene>
    <name evidence="11" type="ORF">NQ315_004496</name>
</gene>
<name>A0AAV8VPR4_9CUCU</name>
<dbReference type="GO" id="GO:0008270">
    <property type="term" value="F:zinc ion binding"/>
    <property type="evidence" value="ECO:0007669"/>
    <property type="project" value="UniProtKB-KW"/>
</dbReference>
<feature type="region of interest" description="Disordered" evidence="9">
    <location>
        <begin position="54"/>
        <end position="93"/>
    </location>
</feature>
<reference evidence="11 12" key="1">
    <citation type="journal article" date="2023" name="Insect Mol. Biol.">
        <title>Genome sequencing provides insights into the evolution of gene families encoding plant cell wall-degrading enzymes in longhorned beetles.</title>
        <authorList>
            <person name="Shin N.R."/>
            <person name="Okamura Y."/>
            <person name="Kirsch R."/>
            <person name="Pauchet Y."/>
        </authorList>
    </citation>
    <scope>NUCLEOTIDE SEQUENCE [LARGE SCALE GENOMIC DNA]</scope>
    <source>
        <strain evidence="11">EAD_L_NR</strain>
    </source>
</reference>
<dbReference type="InterPro" id="IPR000679">
    <property type="entry name" value="Znf_GATA"/>
</dbReference>
<dbReference type="PANTHER" id="PTHR10071:SF337">
    <property type="entry name" value="GATA-BINDING FACTOR A"/>
    <property type="match status" value="1"/>
</dbReference>
<keyword evidence="5" id="KW-0805">Transcription regulation</keyword>
<evidence type="ECO:0000256" key="6">
    <source>
        <dbReference type="ARBA" id="ARBA00023163"/>
    </source>
</evidence>
<dbReference type="GO" id="GO:0045165">
    <property type="term" value="P:cell fate commitment"/>
    <property type="evidence" value="ECO:0007669"/>
    <property type="project" value="TreeGrafter"/>
</dbReference>
<keyword evidence="7" id="KW-0539">Nucleus</keyword>
<dbReference type="GO" id="GO:0000981">
    <property type="term" value="F:DNA-binding transcription factor activity, RNA polymerase II-specific"/>
    <property type="evidence" value="ECO:0007669"/>
    <property type="project" value="TreeGrafter"/>
</dbReference>
<dbReference type="PRINTS" id="PR00619">
    <property type="entry name" value="GATAZNFINGER"/>
</dbReference>
<dbReference type="Proteomes" id="UP001159042">
    <property type="component" value="Unassembled WGS sequence"/>
</dbReference>
<dbReference type="SMART" id="SM00401">
    <property type="entry name" value="ZnF_GATA"/>
    <property type="match status" value="1"/>
</dbReference>
<comment type="subcellular location">
    <subcellularLocation>
        <location evidence="1">Nucleus</location>
    </subcellularLocation>
</comment>
<dbReference type="GO" id="GO:0000122">
    <property type="term" value="P:negative regulation of transcription by RNA polymerase II"/>
    <property type="evidence" value="ECO:0007669"/>
    <property type="project" value="TreeGrafter"/>
</dbReference>
<evidence type="ECO:0000256" key="2">
    <source>
        <dbReference type="ARBA" id="ARBA00022723"/>
    </source>
</evidence>
<feature type="compositionally biased region" description="Basic and acidic residues" evidence="9">
    <location>
        <begin position="76"/>
        <end position="91"/>
    </location>
</feature>
<evidence type="ECO:0000256" key="1">
    <source>
        <dbReference type="ARBA" id="ARBA00004123"/>
    </source>
</evidence>
<dbReference type="PROSITE" id="PS00344">
    <property type="entry name" value="GATA_ZN_FINGER_1"/>
    <property type="match status" value="1"/>
</dbReference>